<dbReference type="RefSeq" id="WP_117592923.1">
    <property type="nucleotide sequence ID" value="NZ_CABHNB010000013.1"/>
</dbReference>
<dbReference type="Pfam" id="PF19546">
    <property type="entry name" value="DUF6070"/>
    <property type="match status" value="1"/>
</dbReference>
<evidence type="ECO:0000313" key="4">
    <source>
        <dbReference type="EMBL" id="RHK95837.1"/>
    </source>
</evidence>
<dbReference type="EMBL" id="QSUZ01000010">
    <property type="protein sequence ID" value="RGN87418.1"/>
    <property type="molecule type" value="Genomic_DNA"/>
</dbReference>
<dbReference type="Proteomes" id="UP000284024">
    <property type="component" value="Unassembled WGS sequence"/>
</dbReference>
<evidence type="ECO:0000313" key="2">
    <source>
        <dbReference type="EMBL" id="RHE10425.1"/>
    </source>
</evidence>
<evidence type="ECO:0000313" key="1">
    <source>
        <dbReference type="EMBL" id="RGN87418.1"/>
    </source>
</evidence>
<dbReference type="EMBL" id="QRJH01000003">
    <property type="protein sequence ID" value="RHH19337.1"/>
    <property type="molecule type" value="Genomic_DNA"/>
</dbReference>
<evidence type="ECO:0000313" key="9">
    <source>
        <dbReference type="Proteomes" id="UP000284644"/>
    </source>
</evidence>
<keyword evidence="10" id="KW-1185">Reference proteome</keyword>
<evidence type="ECO:0000313" key="3">
    <source>
        <dbReference type="EMBL" id="RHH19337.1"/>
    </source>
</evidence>
<evidence type="ECO:0000313" key="6">
    <source>
        <dbReference type="Proteomes" id="UP000261105"/>
    </source>
</evidence>
<reference evidence="6 7" key="1">
    <citation type="submission" date="2018-08" db="EMBL/GenBank/DDBJ databases">
        <title>A genome reference for cultivated species of the human gut microbiota.</title>
        <authorList>
            <person name="Zou Y."/>
            <person name="Xue W."/>
            <person name="Luo G."/>
        </authorList>
    </citation>
    <scope>NUCLEOTIDE SEQUENCE [LARGE SCALE GENOMIC DNA]</scope>
    <source>
        <strain evidence="4 8">AF39-4</strain>
        <strain evidence="3 7">AM18-2AC</strain>
        <strain evidence="2 9">AM29-25AC</strain>
        <strain evidence="1 6">OM03-6</strain>
    </source>
</reference>
<dbReference type="EMBL" id="QROE01000003">
    <property type="protein sequence ID" value="RHK95837.1"/>
    <property type="molecule type" value="Genomic_DNA"/>
</dbReference>
<dbReference type="AlphaFoldDB" id="A0A396GBF8"/>
<evidence type="ECO:0000313" key="8">
    <source>
        <dbReference type="Proteomes" id="UP000284267"/>
    </source>
</evidence>
<evidence type="ECO:0000313" key="5">
    <source>
        <dbReference type="EMBL" id="VUW97149.1"/>
    </source>
</evidence>
<gene>
    <name evidence="4" type="ORF">DW040_08475</name>
    <name evidence="3" type="ORF">DW222_06980</name>
    <name evidence="2" type="ORF">DW767_14375</name>
    <name evidence="1" type="ORF">DXB38_09145</name>
    <name evidence="5" type="ORF">ROSSTS7063_00844</name>
</gene>
<dbReference type="InterPro" id="IPR045714">
    <property type="entry name" value="DUF6070"/>
</dbReference>
<dbReference type="Proteomes" id="UP000261105">
    <property type="component" value="Unassembled WGS sequence"/>
</dbReference>
<dbReference type="EMBL" id="QSJW01000010">
    <property type="protein sequence ID" value="RHE10425.1"/>
    <property type="molecule type" value="Genomic_DNA"/>
</dbReference>
<name>A0A396GBF8_9FIRM</name>
<organism evidence="4 8">
    <name type="scientific">Blautia obeum</name>
    <dbReference type="NCBI Taxonomy" id="40520"/>
    <lineage>
        <taxon>Bacteria</taxon>
        <taxon>Bacillati</taxon>
        <taxon>Bacillota</taxon>
        <taxon>Clostridia</taxon>
        <taxon>Lachnospirales</taxon>
        <taxon>Lachnospiraceae</taxon>
        <taxon>Blautia</taxon>
    </lineage>
</organism>
<dbReference type="Proteomes" id="UP000409147">
    <property type="component" value="Unassembled WGS sequence"/>
</dbReference>
<protein>
    <submittedName>
        <fullName evidence="4">Uncharacterized protein</fullName>
    </submittedName>
</protein>
<evidence type="ECO:0000313" key="10">
    <source>
        <dbReference type="Proteomes" id="UP000409147"/>
    </source>
</evidence>
<dbReference type="Proteomes" id="UP000284267">
    <property type="component" value="Unassembled WGS sequence"/>
</dbReference>
<proteinExistence type="predicted"/>
<dbReference type="EMBL" id="CABHNB010000013">
    <property type="protein sequence ID" value="VUW97149.1"/>
    <property type="molecule type" value="Genomic_DNA"/>
</dbReference>
<reference evidence="5 10" key="2">
    <citation type="submission" date="2019-07" db="EMBL/GenBank/DDBJ databases">
        <authorList>
            <person name="Hibberd C M."/>
            <person name="Gehrig L. J."/>
            <person name="Chang H.-W."/>
            <person name="Venkatesh S."/>
        </authorList>
    </citation>
    <scope>NUCLEOTIDE SEQUENCE [LARGE SCALE GENOMIC DNA]</scope>
    <source>
        <strain evidence="5">Ruminococcus_obeum_SSTS_Bg7063</strain>
    </source>
</reference>
<evidence type="ECO:0000313" key="7">
    <source>
        <dbReference type="Proteomes" id="UP000284024"/>
    </source>
</evidence>
<sequence>MEIIDMSTKRKLKKMVSVLFILGCFFIGNTKCKGADLEYISQETANYAVQERGYDLPVDEVVKEEAIEDCKNVMNQMKAIYQKADKGTSSNVVVSETVMEEMQEVLKEKNVPVITSAPYSNMANYSKMEEFLFKAEQDLPGDIVLYRINRDGGIERLKFNYDGTDMYLLAVKAVWGMNDNPSIVYVSYTRIEEWKYTEKGWFGYTLCVPKYPEVSEAVDGSSMIRIKPLSDECREVSKRCVYLLGYQGNNLLCSDWDRSDMEGLDYNGLYEYLYRMKYGERYEFSGNSSGIPAEEFENLIMEFLPITADQIKKWAVFDSEHQIYAWEQLVGGSNFTPTNFTESLPEAVEIKEDEDGCMTLVINAVCDRFICDDAVITSELTVKFNEDSTFKYMGNKILNNGMKKIPEYQYRIKRKN</sequence>
<dbReference type="Proteomes" id="UP000284644">
    <property type="component" value="Unassembled WGS sequence"/>
</dbReference>
<accession>A0A396GBF8</accession>